<keyword evidence="2" id="KW-1185">Reference proteome</keyword>
<evidence type="ECO:0008006" key="3">
    <source>
        <dbReference type="Google" id="ProtNLM"/>
    </source>
</evidence>
<dbReference type="Gene3D" id="1.10.10.60">
    <property type="entry name" value="Homeodomain-like"/>
    <property type="match status" value="1"/>
</dbReference>
<dbReference type="RefSeq" id="WP_115523162.1">
    <property type="nucleotide sequence ID" value="NZ_JBLUPC010000021.1"/>
</dbReference>
<evidence type="ECO:0000313" key="1">
    <source>
        <dbReference type="EMBL" id="TYD40060.1"/>
    </source>
</evidence>
<evidence type="ECO:0000313" key="2">
    <source>
        <dbReference type="Proteomes" id="UP000323129"/>
    </source>
</evidence>
<dbReference type="Proteomes" id="UP000323129">
    <property type="component" value="Unassembled WGS sequence"/>
</dbReference>
<reference evidence="1 2" key="1">
    <citation type="submission" date="2017-08" db="EMBL/GenBank/DDBJ databases">
        <title>Aeromonas veronii bv sobria strain NS22 whole genome sequencing.</title>
        <authorList>
            <person name="Katharios P."/>
            <person name="Ha V.Q."/>
            <person name="Smyrli M."/>
        </authorList>
    </citation>
    <scope>NUCLEOTIDE SEQUENCE [LARGE SCALE GENOMIC DNA]</scope>
    <source>
        <strain evidence="1 2">NS22</strain>
    </source>
</reference>
<protein>
    <recommendedName>
        <fullName evidence="3">Resolvase HTH domain-containing protein</fullName>
    </recommendedName>
</protein>
<accession>A0ABY3MFU0</accession>
<comment type="caution">
    <text evidence="1">The sequence shown here is derived from an EMBL/GenBank/DDBJ whole genome shotgun (WGS) entry which is preliminary data.</text>
</comment>
<name>A0ABY3MFU0_AERVE</name>
<dbReference type="Pfam" id="PF13384">
    <property type="entry name" value="HTH_23"/>
    <property type="match status" value="1"/>
</dbReference>
<proteinExistence type="predicted"/>
<sequence length="56" mass="6651">MRRLVLNKWHHEIIKMVNQHHQIKVIAETFGVSRNVVYRAIKNQEKLDKEASNVSL</sequence>
<organism evidence="1 2">
    <name type="scientific">Aeromonas veronii</name>
    <dbReference type="NCBI Taxonomy" id="654"/>
    <lineage>
        <taxon>Bacteria</taxon>
        <taxon>Pseudomonadati</taxon>
        <taxon>Pseudomonadota</taxon>
        <taxon>Gammaproteobacteria</taxon>
        <taxon>Aeromonadales</taxon>
        <taxon>Aeromonadaceae</taxon>
        <taxon>Aeromonas</taxon>
    </lineage>
</organism>
<gene>
    <name evidence="1" type="ORF">CJF24_21415</name>
</gene>
<dbReference type="EMBL" id="NQMC01000120">
    <property type="protein sequence ID" value="TYD40060.1"/>
    <property type="molecule type" value="Genomic_DNA"/>
</dbReference>